<reference evidence="4 5" key="1">
    <citation type="journal article" date="2020" name="Nat. Food">
        <title>A phased Vanilla planifolia genome enables genetic improvement of flavour and production.</title>
        <authorList>
            <person name="Hasing T."/>
            <person name="Tang H."/>
            <person name="Brym M."/>
            <person name="Khazi F."/>
            <person name="Huang T."/>
            <person name="Chambers A.H."/>
        </authorList>
    </citation>
    <scope>NUCLEOTIDE SEQUENCE [LARGE SCALE GENOMIC DNA]</scope>
    <source>
        <tissue evidence="4">Leaf</tissue>
    </source>
</reference>
<dbReference type="OrthoDB" id="676808at2759"/>
<evidence type="ECO:0000313" key="5">
    <source>
        <dbReference type="Proteomes" id="UP000639772"/>
    </source>
</evidence>
<organism evidence="4 5">
    <name type="scientific">Vanilla planifolia</name>
    <name type="common">Vanilla</name>
    <dbReference type="NCBI Taxonomy" id="51239"/>
    <lineage>
        <taxon>Eukaryota</taxon>
        <taxon>Viridiplantae</taxon>
        <taxon>Streptophyta</taxon>
        <taxon>Embryophyta</taxon>
        <taxon>Tracheophyta</taxon>
        <taxon>Spermatophyta</taxon>
        <taxon>Magnoliopsida</taxon>
        <taxon>Liliopsida</taxon>
        <taxon>Asparagales</taxon>
        <taxon>Orchidaceae</taxon>
        <taxon>Vanilloideae</taxon>
        <taxon>Vanilleae</taxon>
        <taxon>Vanilla</taxon>
    </lineage>
</organism>
<dbReference type="PANTHER" id="PTHR33155">
    <property type="entry name" value="FANTASTIC FOUR-LIKE PROTEIN (DUF3049)"/>
    <property type="match status" value="1"/>
</dbReference>
<evidence type="ECO:0000256" key="1">
    <source>
        <dbReference type="ARBA" id="ARBA00008690"/>
    </source>
</evidence>
<comment type="similarity">
    <text evidence="1">Belongs to the fantastic four family.</text>
</comment>
<dbReference type="PANTHER" id="PTHR33155:SF9">
    <property type="entry name" value="FANTASTIC FOUR-LIKE PROTEIN (DUF3049)"/>
    <property type="match status" value="1"/>
</dbReference>
<feature type="region of interest" description="Disordered" evidence="2">
    <location>
        <begin position="1"/>
        <end position="24"/>
    </location>
</feature>
<name>A0A835UYD9_VANPL</name>
<gene>
    <name evidence="4" type="ORF">HPP92_013346</name>
</gene>
<feature type="domain" description="FAF" evidence="3">
    <location>
        <begin position="150"/>
        <end position="202"/>
    </location>
</feature>
<feature type="region of interest" description="Disordered" evidence="2">
    <location>
        <begin position="141"/>
        <end position="167"/>
    </location>
</feature>
<dbReference type="AlphaFoldDB" id="A0A835UYD9"/>
<feature type="compositionally biased region" description="Basic and acidic residues" evidence="2">
    <location>
        <begin position="214"/>
        <end position="223"/>
    </location>
</feature>
<evidence type="ECO:0000259" key="3">
    <source>
        <dbReference type="Pfam" id="PF11250"/>
    </source>
</evidence>
<accession>A0A835UYD9</accession>
<dbReference type="EMBL" id="JADCNM010000006">
    <property type="protein sequence ID" value="KAG0478627.1"/>
    <property type="molecule type" value="Genomic_DNA"/>
</dbReference>
<dbReference type="Pfam" id="PF11250">
    <property type="entry name" value="FAF"/>
    <property type="match status" value="1"/>
</dbReference>
<dbReference type="InterPro" id="IPR046431">
    <property type="entry name" value="FAF_dom"/>
</dbReference>
<evidence type="ECO:0000313" key="4">
    <source>
        <dbReference type="EMBL" id="KAG0478627.1"/>
    </source>
</evidence>
<feature type="region of interest" description="Disordered" evidence="2">
    <location>
        <begin position="191"/>
        <end position="239"/>
    </location>
</feature>
<evidence type="ECO:0000256" key="2">
    <source>
        <dbReference type="SAM" id="MobiDB-lite"/>
    </source>
</evidence>
<comment type="caution">
    <text evidence="4">The sequence shown here is derived from an EMBL/GenBank/DDBJ whole genome shotgun (WGS) entry which is preliminary data.</text>
</comment>
<dbReference type="InterPro" id="IPR021410">
    <property type="entry name" value="FAF"/>
</dbReference>
<sequence length="239" mass="26562">MASCGSLKSIFEDPNPESRCPWGHLLPEPSSASYEIFGELFHPSSTPTTTSPPLVEHAHPPIPRSRSIDALSEAGDAAAFEIFGELCYHVKDEDGLPAVSAAKEEGKTGFLWRKSSSESSLVDKERTGEVRRSYFDARRRVARGSRGGTAFPPPITTIGSGGKPRVTLKSCREDGRFVLREVRVPMQRQLQATRENGRLTMRVMRQENEEEEEKKEKREGAEKEEGEDFVKNSGKIPTD</sequence>
<dbReference type="Proteomes" id="UP000639772">
    <property type="component" value="Chromosome 6"/>
</dbReference>
<protein>
    <recommendedName>
        <fullName evidence="3">FAF domain-containing protein</fullName>
    </recommendedName>
</protein>
<proteinExistence type="inferred from homology"/>